<evidence type="ECO:0000313" key="2">
    <source>
        <dbReference type="EMBL" id="MPD05983.1"/>
    </source>
</evidence>
<sequence length="99" mass="10811">MPHQCGLPPSPALNSNNWKMFKRGPAESYIALPTLTMYDHALSTLDLPTLATRHQAALVKMGRGLLTTSIKKRAPANPCHTTHKRGHATQDPKNCPLSS</sequence>
<evidence type="ECO:0000256" key="1">
    <source>
        <dbReference type="SAM" id="MobiDB-lite"/>
    </source>
</evidence>
<proteinExistence type="predicted"/>
<dbReference type="EMBL" id="VSRR010148783">
    <property type="protein sequence ID" value="MPD05983.1"/>
    <property type="molecule type" value="Genomic_DNA"/>
</dbReference>
<protein>
    <submittedName>
        <fullName evidence="2">Uncharacterized protein</fullName>
    </submittedName>
</protein>
<dbReference type="AlphaFoldDB" id="A0A5B7KBG4"/>
<reference evidence="2 3" key="1">
    <citation type="submission" date="2019-05" db="EMBL/GenBank/DDBJ databases">
        <title>Another draft genome of Portunus trituberculatus and its Hox gene families provides insights of decapod evolution.</title>
        <authorList>
            <person name="Jeong J.-H."/>
            <person name="Song I."/>
            <person name="Kim S."/>
            <person name="Choi T."/>
            <person name="Kim D."/>
            <person name="Ryu S."/>
            <person name="Kim W."/>
        </authorList>
    </citation>
    <scope>NUCLEOTIDE SEQUENCE [LARGE SCALE GENOMIC DNA]</scope>
    <source>
        <tissue evidence="2">Muscle</tissue>
    </source>
</reference>
<dbReference type="Proteomes" id="UP000324222">
    <property type="component" value="Unassembled WGS sequence"/>
</dbReference>
<organism evidence="2 3">
    <name type="scientific">Portunus trituberculatus</name>
    <name type="common">Swimming crab</name>
    <name type="synonym">Neptunus trituberculatus</name>
    <dbReference type="NCBI Taxonomy" id="210409"/>
    <lineage>
        <taxon>Eukaryota</taxon>
        <taxon>Metazoa</taxon>
        <taxon>Ecdysozoa</taxon>
        <taxon>Arthropoda</taxon>
        <taxon>Crustacea</taxon>
        <taxon>Multicrustacea</taxon>
        <taxon>Malacostraca</taxon>
        <taxon>Eumalacostraca</taxon>
        <taxon>Eucarida</taxon>
        <taxon>Decapoda</taxon>
        <taxon>Pleocyemata</taxon>
        <taxon>Brachyura</taxon>
        <taxon>Eubrachyura</taxon>
        <taxon>Portunoidea</taxon>
        <taxon>Portunidae</taxon>
        <taxon>Portuninae</taxon>
        <taxon>Portunus</taxon>
    </lineage>
</organism>
<comment type="caution">
    <text evidence="2">The sequence shown here is derived from an EMBL/GenBank/DDBJ whole genome shotgun (WGS) entry which is preliminary data.</text>
</comment>
<accession>A0A5B7KBG4</accession>
<feature type="region of interest" description="Disordered" evidence="1">
    <location>
        <begin position="71"/>
        <end position="99"/>
    </location>
</feature>
<keyword evidence="3" id="KW-1185">Reference proteome</keyword>
<name>A0A5B7KBG4_PORTR</name>
<evidence type="ECO:0000313" key="3">
    <source>
        <dbReference type="Proteomes" id="UP000324222"/>
    </source>
</evidence>
<gene>
    <name evidence="2" type="ORF">E2C01_101758</name>
</gene>